<dbReference type="InterPro" id="IPR041567">
    <property type="entry name" value="COI1_F-box"/>
</dbReference>
<feature type="domain" description="COI1 F-box" evidence="2">
    <location>
        <begin position="28"/>
        <end position="66"/>
    </location>
</feature>
<dbReference type="Pfam" id="PF18791">
    <property type="entry name" value="Transp_inhibit"/>
    <property type="match status" value="1"/>
</dbReference>
<dbReference type="CDD" id="cd22159">
    <property type="entry name" value="F-box_AtTIR1-like"/>
    <property type="match status" value="1"/>
</dbReference>
<dbReference type="Gene3D" id="3.80.10.10">
    <property type="entry name" value="Ribonuclease Inhibitor"/>
    <property type="match status" value="2"/>
</dbReference>
<sequence length="491" mass="55464">MEDNRNDGKVNRGSSCSPSGGGGGGVYMADAVLGCVMPYIHDARDRDAVSLVCRRWYELDAQTRKHVTIALCYTTSPDRLRRRFKHLESLKLKGKPRAAMFNLIPENWGGYVTPWLKEIAESFTCLKSVHFRRMIVKDSDLELLARSRGKALQHLKLDKCSDFSTDGLLQVTRLCKQLRTLFLEESIILEKDGDWLHELATQNTVLETLNFYMIDLTKLRVEDLELIAKNCRSLISVKMNDCEILDLIGFFRAATSLEEFCGGSFSDLPEDDVPDRLDLLYALLDTEDHCLLIQKCTNLEILENLNDFRLVLLDREERIADLPLDNGVRALLRGCDKLRRFGLYLRQGGLTDLGMSYVGQYSTNVTWMLLGYVGNSDEGLLAFSRGCPSLQKLEMRGCCFSEGALARAVLQLGSLRYLWVQGYRASQTGRDLLAMTRPFWNIELIPPRKIVVPSQDGETVIMHPAQILAYYSLAGPRLDFPDTVIPLDPGS</sequence>
<dbReference type="InterPro" id="IPR032675">
    <property type="entry name" value="LRR_dom_sf"/>
</dbReference>
<dbReference type="GO" id="GO:0019005">
    <property type="term" value="C:SCF ubiquitin ligase complex"/>
    <property type="evidence" value="ECO:0007669"/>
    <property type="project" value="TreeGrafter"/>
</dbReference>
<keyword evidence="5" id="KW-1185">Reference proteome</keyword>
<dbReference type="AlphaFoldDB" id="A0AAV0MC11"/>
<evidence type="ECO:0008006" key="6">
    <source>
        <dbReference type="Google" id="ProtNLM"/>
    </source>
</evidence>
<dbReference type="PANTHER" id="PTHR16134:SF43">
    <property type="entry name" value="CORONATINE-INSENSITIVE PROTEIN 1"/>
    <property type="match status" value="1"/>
</dbReference>
<dbReference type="SUPFAM" id="SSF52047">
    <property type="entry name" value="RNI-like"/>
    <property type="match status" value="1"/>
</dbReference>
<dbReference type="Pfam" id="PF18511">
    <property type="entry name" value="F-box_5"/>
    <property type="match status" value="1"/>
</dbReference>
<dbReference type="Gene3D" id="1.20.1280.50">
    <property type="match status" value="1"/>
</dbReference>
<feature type="region of interest" description="Disordered" evidence="1">
    <location>
        <begin position="1"/>
        <end position="21"/>
    </location>
</feature>
<dbReference type="EMBL" id="CAMGYJ010000007">
    <property type="protein sequence ID" value="CAI0443519.1"/>
    <property type="molecule type" value="Genomic_DNA"/>
</dbReference>
<evidence type="ECO:0000256" key="1">
    <source>
        <dbReference type="SAM" id="MobiDB-lite"/>
    </source>
</evidence>
<evidence type="ECO:0000259" key="2">
    <source>
        <dbReference type="Pfam" id="PF18511"/>
    </source>
</evidence>
<evidence type="ECO:0000313" key="5">
    <source>
        <dbReference type="Proteomes" id="UP001154282"/>
    </source>
</evidence>
<evidence type="ECO:0000259" key="3">
    <source>
        <dbReference type="Pfam" id="PF18791"/>
    </source>
</evidence>
<dbReference type="GO" id="GO:0031146">
    <property type="term" value="P:SCF-dependent proteasomal ubiquitin-dependent protein catabolic process"/>
    <property type="evidence" value="ECO:0007669"/>
    <property type="project" value="TreeGrafter"/>
</dbReference>
<comment type="caution">
    <text evidence="4">The sequence shown here is derived from an EMBL/GenBank/DDBJ whole genome shotgun (WGS) entry which is preliminary data.</text>
</comment>
<dbReference type="PANTHER" id="PTHR16134">
    <property type="entry name" value="F-BOX/TPR REPEAT PROTEIN POF3"/>
    <property type="match status" value="1"/>
</dbReference>
<accession>A0AAV0MC11</accession>
<name>A0AAV0MC11_9ROSI</name>
<dbReference type="InterPro" id="IPR041101">
    <property type="entry name" value="Transp_inhibit"/>
</dbReference>
<dbReference type="FunFam" id="1.20.1280.50:FF:000023">
    <property type="entry name" value="F-box/LRR-repeat protein 4"/>
    <property type="match status" value="1"/>
</dbReference>
<proteinExistence type="predicted"/>
<gene>
    <name evidence="4" type="ORF">LITE_LOCUS27714</name>
</gene>
<organism evidence="4 5">
    <name type="scientific">Linum tenue</name>
    <dbReference type="NCBI Taxonomy" id="586396"/>
    <lineage>
        <taxon>Eukaryota</taxon>
        <taxon>Viridiplantae</taxon>
        <taxon>Streptophyta</taxon>
        <taxon>Embryophyta</taxon>
        <taxon>Tracheophyta</taxon>
        <taxon>Spermatophyta</taxon>
        <taxon>Magnoliopsida</taxon>
        <taxon>eudicotyledons</taxon>
        <taxon>Gunneridae</taxon>
        <taxon>Pentapetalae</taxon>
        <taxon>rosids</taxon>
        <taxon>fabids</taxon>
        <taxon>Malpighiales</taxon>
        <taxon>Linaceae</taxon>
        <taxon>Linum</taxon>
    </lineage>
</organism>
<reference evidence="4" key="1">
    <citation type="submission" date="2022-08" db="EMBL/GenBank/DDBJ databases">
        <authorList>
            <person name="Gutierrez-Valencia J."/>
        </authorList>
    </citation>
    <scope>NUCLEOTIDE SEQUENCE</scope>
</reference>
<evidence type="ECO:0000313" key="4">
    <source>
        <dbReference type="EMBL" id="CAI0443519.1"/>
    </source>
</evidence>
<dbReference type="Proteomes" id="UP001154282">
    <property type="component" value="Unassembled WGS sequence"/>
</dbReference>
<protein>
    <recommendedName>
        <fullName evidence="6">Coronatine-insensitive protein 1</fullName>
    </recommendedName>
</protein>
<feature type="domain" description="Transport inhibitor response 1" evidence="3">
    <location>
        <begin position="86"/>
        <end position="131"/>
    </location>
</feature>
<feature type="compositionally biased region" description="Basic and acidic residues" evidence="1">
    <location>
        <begin position="1"/>
        <end position="10"/>
    </location>
</feature>